<dbReference type="Proteomes" id="UP000005025">
    <property type="component" value="Unassembled WGS sequence"/>
</dbReference>
<name>H1LBZ3_9LACO</name>
<dbReference type="OrthoDB" id="2327395at2"/>
<dbReference type="AlphaFoldDB" id="H1LBZ3"/>
<evidence type="ECO:0000313" key="2">
    <source>
        <dbReference type="Proteomes" id="UP000005025"/>
    </source>
</evidence>
<gene>
    <name evidence="1" type="ORF">HMPREF9104_00104</name>
</gene>
<sequence>MDNLQQLQSLNHLSLQTLATKIGISLPTMKKVMANGPIAKRTEAKVAEFLHKNVGHARLFLDEPIYKATKSANTMSLSCVLIKADNACDSFRESMYPLGWRPGDEVKAAGKDIDTLVNLLSTVSNDDIQAFYTKTLTTYDDIPELKFICPYIVTILETLTHLQFESINHLDIFLDMRNEFSPEALSAGSQLLKAFLKLMRCQIGSLQLIAKDSRNFIGLQYADFVANLSMRAKETQLTTAKITSLTVNKSERNQMLLTLSGLQQRIIRHHRVASIPANPPQTIKYLLECIREVAYRERTSQNRSSFGQLKQAMQLCTDQLPKADQHIILNAK</sequence>
<evidence type="ECO:0000313" key="1">
    <source>
        <dbReference type="EMBL" id="EHO54543.1"/>
    </source>
</evidence>
<comment type="caution">
    <text evidence="1">The sequence shown here is derived from an EMBL/GenBank/DDBJ whole genome shotgun (WGS) entry which is preliminary data.</text>
</comment>
<organism evidence="1 2">
    <name type="scientific">Lentilactobacillus kisonensis F0435</name>
    <dbReference type="NCBI Taxonomy" id="797516"/>
    <lineage>
        <taxon>Bacteria</taxon>
        <taxon>Bacillati</taxon>
        <taxon>Bacillota</taxon>
        <taxon>Bacilli</taxon>
        <taxon>Lactobacillales</taxon>
        <taxon>Lactobacillaceae</taxon>
        <taxon>Lentilactobacillus</taxon>
    </lineage>
</organism>
<dbReference type="EMBL" id="AGRJ01000008">
    <property type="protein sequence ID" value="EHO54543.1"/>
    <property type="molecule type" value="Genomic_DNA"/>
</dbReference>
<accession>H1LBZ3</accession>
<protein>
    <submittedName>
        <fullName evidence="1">Uncharacterized protein</fullName>
    </submittedName>
</protein>
<proteinExistence type="predicted"/>
<dbReference type="PATRIC" id="fig|797516.3.peg.95"/>
<dbReference type="HOGENOM" id="CLU_836232_0_0_9"/>
<reference evidence="1 2" key="1">
    <citation type="submission" date="2011-09" db="EMBL/GenBank/DDBJ databases">
        <authorList>
            <person name="Weinstock G."/>
            <person name="Sodergren E."/>
            <person name="Clifton S."/>
            <person name="Fulton L."/>
            <person name="Fulton B."/>
            <person name="Courtney L."/>
            <person name="Fronick C."/>
            <person name="Harrison M."/>
            <person name="Strong C."/>
            <person name="Farmer C."/>
            <person name="Delahaunty K."/>
            <person name="Markovic C."/>
            <person name="Hall O."/>
            <person name="Minx P."/>
            <person name="Tomlinson C."/>
            <person name="Mitreva M."/>
            <person name="Hou S."/>
            <person name="Chen J."/>
            <person name="Wollam A."/>
            <person name="Pepin K.H."/>
            <person name="Johnson M."/>
            <person name="Bhonagiri V."/>
            <person name="Zhang X."/>
            <person name="Suruliraj S."/>
            <person name="Warren W."/>
            <person name="Chinwalla A."/>
            <person name="Mardis E.R."/>
            <person name="Wilson R.K."/>
        </authorList>
    </citation>
    <scope>NUCLEOTIDE SEQUENCE [LARGE SCALE GENOMIC DNA]</scope>
    <source>
        <strain evidence="1 2">F0435</strain>
    </source>
</reference>
<dbReference type="RefSeq" id="WP_008855302.1">
    <property type="nucleotide sequence ID" value="NZ_JH590984.1"/>
</dbReference>